<evidence type="ECO:0000256" key="1">
    <source>
        <dbReference type="SAM" id="Phobius"/>
    </source>
</evidence>
<accession>A0A160DCS0</accession>
<reference evidence="2 3" key="1">
    <citation type="submission" date="2016-03" db="EMBL/GenBank/DDBJ databases">
        <authorList>
            <person name="Montgomery M.T."/>
            <person name="Guerrero C.A."/>
            <person name="Mavrich T.N."/>
            <person name="Pope W.H."/>
            <person name="Garlena R.A."/>
            <person name="Russell D.A."/>
            <person name="Jacobs-Sera D."/>
            <person name="Hendrix R.W."/>
            <person name="Hatfull G.F."/>
        </authorList>
    </citation>
    <scope>NUCLEOTIDE SEQUENCE [LARGE SCALE GENOMIC DNA]</scope>
</reference>
<dbReference type="OrthoDB" id="28801at10239"/>
<proteinExistence type="predicted"/>
<keyword evidence="3" id="KW-1185">Reference proteome</keyword>
<evidence type="ECO:0000313" key="2">
    <source>
        <dbReference type="EMBL" id="ANA85439.1"/>
    </source>
</evidence>
<feature type="transmembrane region" description="Helical" evidence="1">
    <location>
        <begin position="6"/>
        <end position="27"/>
    </location>
</feature>
<keyword evidence="1" id="KW-0472">Membrane</keyword>
<evidence type="ECO:0000313" key="3">
    <source>
        <dbReference type="Proteomes" id="UP000203985"/>
    </source>
</evidence>
<name>A0A160DCS0_9CAUD</name>
<protein>
    <submittedName>
        <fullName evidence="2">Uncharacterized protein</fullName>
    </submittedName>
</protein>
<gene>
    <name evidence="2" type="primary">44</name>
    <name evidence="2" type="ORF">BOWSER_44</name>
</gene>
<dbReference type="GeneID" id="28800816"/>
<organism evidence="2 3">
    <name type="scientific">Gordonia phage Bowser</name>
    <dbReference type="NCBI Taxonomy" id="1838063"/>
    <lineage>
        <taxon>Viruses</taxon>
        <taxon>Duplodnaviria</taxon>
        <taxon>Heunggongvirae</taxon>
        <taxon>Uroviricota</taxon>
        <taxon>Caudoviricetes</taxon>
        <taxon>Bowservirus</taxon>
        <taxon>Bowservirus bowser</taxon>
    </lineage>
</organism>
<sequence length="50" mass="5791">MIETFAETVAVCWLAVVGMFVGALILIDRRTQRRWKPLEIDRGEIVESDR</sequence>
<dbReference type="EMBL" id="KU998235">
    <property type="protein sequence ID" value="ANA85439.1"/>
    <property type="molecule type" value="Genomic_DNA"/>
</dbReference>
<dbReference type="RefSeq" id="YP_009275611.1">
    <property type="nucleotide sequence ID" value="NC_030930.1"/>
</dbReference>
<keyword evidence="1" id="KW-0812">Transmembrane</keyword>
<dbReference type="KEGG" id="vg:28800816"/>
<keyword evidence="1" id="KW-1133">Transmembrane helix</keyword>
<dbReference type="Proteomes" id="UP000203985">
    <property type="component" value="Segment"/>
</dbReference>